<reference evidence="1 2" key="1">
    <citation type="submission" date="2015-10" db="EMBL/GenBank/DDBJ databases">
        <title>Full genome of DAOMC 229536 Phialocephala scopiformis, a fungal endophyte of spruce producing the potent anti-insectan compound rugulosin.</title>
        <authorList>
            <consortium name="DOE Joint Genome Institute"/>
            <person name="Walker A.K."/>
            <person name="Frasz S.L."/>
            <person name="Seifert K.A."/>
            <person name="Miller J.D."/>
            <person name="Mondo S.J."/>
            <person name="Labutti K."/>
            <person name="Lipzen A."/>
            <person name="Dockter R."/>
            <person name="Kennedy M."/>
            <person name="Grigoriev I.V."/>
            <person name="Spatafora J.W."/>
        </authorList>
    </citation>
    <scope>NUCLEOTIDE SEQUENCE [LARGE SCALE GENOMIC DNA]</scope>
    <source>
        <strain evidence="1 2">CBS 120377</strain>
    </source>
</reference>
<dbReference type="InParanoid" id="A0A132B9Q2"/>
<name>A0A132B9Q2_MOLSC</name>
<gene>
    <name evidence="1" type="ORF">LY89DRAFT_325245</name>
</gene>
<keyword evidence="2" id="KW-1185">Reference proteome</keyword>
<accession>A0A132B9Q2</accession>
<dbReference type="AlphaFoldDB" id="A0A132B9Q2"/>
<organism evidence="1 2">
    <name type="scientific">Mollisia scopiformis</name>
    <name type="common">Conifer needle endophyte fungus</name>
    <name type="synonym">Phialocephala scopiformis</name>
    <dbReference type="NCBI Taxonomy" id="149040"/>
    <lineage>
        <taxon>Eukaryota</taxon>
        <taxon>Fungi</taxon>
        <taxon>Dikarya</taxon>
        <taxon>Ascomycota</taxon>
        <taxon>Pezizomycotina</taxon>
        <taxon>Leotiomycetes</taxon>
        <taxon>Helotiales</taxon>
        <taxon>Mollisiaceae</taxon>
        <taxon>Mollisia</taxon>
    </lineage>
</organism>
<evidence type="ECO:0000313" key="2">
    <source>
        <dbReference type="Proteomes" id="UP000070700"/>
    </source>
</evidence>
<dbReference type="OrthoDB" id="4738706at2759"/>
<dbReference type="Proteomes" id="UP000070700">
    <property type="component" value="Unassembled WGS sequence"/>
</dbReference>
<proteinExistence type="predicted"/>
<dbReference type="KEGG" id="psco:LY89DRAFT_325245"/>
<dbReference type="EMBL" id="KQ947434">
    <property type="protein sequence ID" value="KUJ08729.1"/>
    <property type="molecule type" value="Genomic_DNA"/>
</dbReference>
<evidence type="ECO:0000313" key="1">
    <source>
        <dbReference type="EMBL" id="KUJ08729.1"/>
    </source>
</evidence>
<dbReference type="GeneID" id="28816464"/>
<dbReference type="RefSeq" id="XP_018063084.1">
    <property type="nucleotide sequence ID" value="XM_018206738.1"/>
</dbReference>
<sequence>MAHSRSTQPCEIKDLQDFKPLTGQQILRLKKREHNGLGEEERWKNIYNICFPNADQIPSPCKSYARLLISRRMILIFREVVNANYELDHVCYYDRVLNDVRRSLIHEITHLRRDNNTIPIFADGETASQEVAQHVDNFIRPRIFRDITRNSELNFAPQVFVNSSSRVPECHTMTSASVMDGGGLESQGFRSGTHDSTFTSTFSSDHYLQNQNQSPTLTNGNENVEWPAPVPVPSNANMLPLAAAQYFCDFPEGQTQYGLGQGADQSLVQQNISDRFGEETMDDSMPQFGFGQGGLSQCELCGRSRNGNGNGNGNRVMDDSRFQFGQLQGEPSQCSSCGGNRNATGNGTWA</sequence>
<protein>
    <submittedName>
        <fullName evidence="1">Uncharacterized protein</fullName>
    </submittedName>
</protein>